<keyword evidence="1" id="KW-0812">Transmembrane</keyword>
<accession>A0A2H1YFJ3</accession>
<dbReference type="EMBL" id="OENF01000010">
    <property type="protein sequence ID" value="SOS74253.1"/>
    <property type="molecule type" value="Genomic_DNA"/>
</dbReference>
<feature type="transmembrane region" description="Helical" evidence="1">
    <location>
        <begin position="51"/>
        <end position="74"/>
    </location>
</feature>
<keyword evidence="1" id="KW-0472">Membrane</keyword>
<feature type="transmembrane region" description="Helical" evidence="1">
    <location>
        <begin position="12"/>
        <end position="31"/>
    </location>
</feature>
<dbReference type="OrthoDB" id="1443613at2"/>
<dbReference type="RefSeq" id="WP_101916750.1">
    <property type="nucleotide sequence ID" value="NZ_OENF01000010.1"/>
</dbReference>
<dbReference type="Proteomes" id="UP000234211">
    <property type="component" value="Unassembled WGS sequence"/>
</dbReference>
<protein>
    <submittedName>
        <fullName evidence="2">Uncharacterized protein</fullName>
    </submittedName>
</protein>
<evidence type="ECO:0000256" key="1">
    <source>
        <dbReference type="SAM" id="Phobius"/>
    </source>
</evidence>
<feature type="transmembrane region" description="Helical" evidence="1">
    <location>
        <begin position="94"/>
        <end position="111"/>
    </location>
</feature>
<evidence type="ECO:0000313" key="3">
    <source>
        <dbReference type="Proteomes" id="UP000234211"/>
    </source>
</evidence>
<sequence length="118" mass="13621">MKLVYQIRDYFFWVILSLLSGIGYMRIVLGAKPKSSSIGILNVFDWIYDVVLFHVGLSIGSIIALLYVTLDVFYLKKKFKNKAKNKAKLTRIRFLFFSIIVIIVGVIHHILEKVIDVI</sequence>
<gene>
    <name evidence="2" type="ORF">TNO020_180287</name>
</gene>
<keyword evidence="3" id="KW-1185">Reference proteome</keyword>
<evidence type="ECO:0000313" key="2">
    <source>
        <dbReference type="EMBL" id="SOS74253.1"/>
    </source>
</evidence>
<dbReference type="AlphaFoldDB" id="A0A2H1YFJ3"/>
<reference evidence="3" key="1">
    <citation type="submission" date="2017-11" db="EMBL/GenBank/DDBJ databases">
        <authorList>
            <person name="Duchaud E."/>
        </authorList>
    </citation>
    <scope>NUCLEOTIDE SEQUENCE [LARGE SCALE GENOMIC DNA]</scope>
    <source>
        <strain evidence="3">Tenacibaculum sp. TNO020</strain>
    </source>
</reference>
<organism evidence="2 3">
    <name type="scientific">Tenacibaculum piscium</name>
    <dbReference type="NCBI Taxonomy" id="1458515"/>
    <lineage>
        <taxon>Bacteria</taxon>
        <taxon>Pseudomonadati</taxon>
        <taxon>Bacteroidota</taxon>
        <taxon>Flavobacteriia</taxon>
        <taxon>Flavobacteriales</taxon>
        <taxon>Flavobacteriaceae</taxon>
        <taxon>Tenacibaculum</taxon>
    </lineage>
</organism>
<proteinExistence type="predicted"/>
<keyword evidence="1" id="KW-1133">Transmembrane helix</keyword>
<name>A0A2H1YFJ3_9FLAO</name>